<proteinExistence type="predicted"/>
<gene>
    <name evidence="1" type="ORF">D3P04_10135</name>
</gene>
<organism evidence="1 2">
    <name type="scientific">Paracoccus onubensis</name>
    <dbReference type="NCBI Taxonomy" id="1675788"/>
    <lineage>
        <taxon>Bacteria</taxon>
        <taxon>Pseudomonadati</taxon>
        <taxon>Pseudomonadota</taxon>
        <taxon>Alphaproteobacteria</taxon>
        <taxon>Rhodobacterales</taxon>
        <taxon>Paracoccaceae</taxon>
        <taxon>Paracoccus</taxon>
    </lineage>
</organism>
<sequence length="60" mass="6561">MIDICYASRRPVRWHVSGAHDHHAGPQDQADLPAILSSGQRWLTSAGCMPQKILSLAIVP</sequence>
<dbReference type="EMBL" id="QZCG01000006">
    <property type="protein sequence ID" value="RJE85366.1"/>
    <property type="molecule type" value="Genomic_DNA"/>
</dbReference>
<accession>A0A418SWN1</accession>
<reference evidence="2" key="1">
    <citation type="submission" date="2018-09" db="EMBL/GenBank/DDBJ databases">
        <title>Acidovorax cavernicola nov. sp. isolated from Gruta de las Maravillas (Aracena, Spain).</title>
        <authorList>
            <person name="Jurado V."/>
            <person name="Gutierrez-Patricio S."/>
            <person name="Gonzalez-Pimentel J.L."/>
            <person name="Miller A.Z."/>
            <person name="Laiz L."/>
            <person name="Saiz-Jimenez C."/>
        </authorList>
    </citation>
    <scope>NUCLEOTIDE SEQUENCE [LARGE SCALE GENOMIC DNA]</scope>
    <source>
        <strain evidence="2">1011MAR3C25</strain>
    </source>
</reference>
<evidence type="ECO:0000313" key="2">
    <source>
        <dbReference type="Proteomes" id="UP000284202"/>
    </source>
</evidence>
<dbReference type="Proteomes" id="UP000284202">
    <property type="component" value="Unassembled WGS sequence"/>
</dbReference>
<dbReference type="AlphaFoldDB" id="A0A418SWN1"/>
<comment type="caution">
    <text evidence="1">The sequence shown here is derived from an EMBL/GenBank/DDBJ whole genome shotgun (WGS) entry which is preliminary data.</text>
</comment>
<name>A0A418SWN1_9RHOB</name>
<keyword evidence="2" id="KW-1185">Reference proteome</keyword>
<evidence type="ECO:0000313" key="1">
    <source>
        <dbReference type="EMBL" id="RJE85366.1"/>
    </source>
</evidence>
<protein>
    <submittedName>
        <fullName evidence="1">Uncharacterized protein</fullName>
    </submittedName>
</protein>